<sequence>MPHCSIEYSAQLNEIISIDALVEACHRGLIESGLFEVKAIKTRAYRCEFYRVGEDASNQFIHLNIAIMPGRSDEQKALLLERVYDAIALITAAVSSVTIEVTELQQQHYFKAIN</sequence>
<evidence type="ECO:0000313" key="2">
    <source>
        <dbReference type="EMBL" id="MDW4825767.1"/>
    </source>
</evidence>
<organism evidence="1 3">
    <name type="scientific">Shewanella fidelis</name>
    <dbReference type="NCBI Taxonomy" id="173509"/>
    <lineage>
        <taxon>Bacteria</taxon>
        <taxon>Pseudomonadati</taxon>
        <taxon>Pseudomonadota</taxon>
        <taxon>Gammaproteobacteria</taxon>
        <taxon>Alteromonadales</taxon>
        <taxon>Shewanellaceae</taxon>
        <taxon>Shewanella</taxon>
    </lineage>
</organism>
<dbReference type="InterPro" id="IPR004220">
    <property type="entry name" value="5-COMe_2-OHmuconate_Isoase"/>
</dbReference>
<dbReference type="CDD" id="cd00580">
    <property type="entry name" value="CHMI"/>
    <property type="match status" value="1"/>
</dbReference>
<proteinExistence type="predicted"/>
<dbReference type="EMBL" id="JAPMLE010000001">
    <property type="protein sequence ID" value="MDR8524249.1"/>
    <property type="molecule type" value="Genomic_DNA"/>
</dbReference>
<dbReference type="PANTHER" id="PTHR37950">
    <property type="entry name" value="4-HYDROXYPHENYLACETATE CATABOLISM PROTEIN"/>
    <property type="match status" value="1"/>
</dbReference>
<name>A0AAW8NLV8_9GAMM</name>
<dbReference type="EMBL" id="JAPMLD010000009">
    <property type="protein sequence ID" value="MDW4825767.1"/>
    <property type="molecule type" value="Genomic_DNA"/>
</dbReference>
<dbReference type="InterPro" id="IPR014347">
    <property type="entry name" value="Tautomerase/MIF_sf"/>
</dbReference>
<reference evidence="1" key="2">
    <citation type="submission" date="2022-11" db="EMBL/GenBank/DDBJ databases">
        <title>Prophages regulate Shewanella fidelis motility and biofilm formation: implications for gut colonization dynamics in Ciona robusta.</title>
        <authorList>
            <person name="Natarajan O."/>
            <person name="Gibboney S.L."/>
            <person name="Young M.N."/>
            <person name="Lim S.J."/>
            <person name="Pluta N."/>
            <person name="Atkinson C.G.F."/>
            <person name="Leigh B.A."/>
            <person name="Liberti A."/>
            <person name="Kees E."/>
            <person name="Breitbart M."/>
            <person name="Gralnick J."/>
            <person name="Dishaw L.J."/>
        </authorList>
    </citation>
    <scope>NUCLEOTIDE SEQUENCE</scope>
    <source>
        <strain evidence="1">3313</strain>
    </source>
</reference>
<dbReference type="RefSeq" id="WP_310654924.1">
    <property type="nucleotide sequence ID" value="NZ_JAPMLA010000011.1"/>
</dbReference>
<keyword evidence="4" id="KW-1185">Reference proteome</keyword>
<evidence type="ECO:0000313" key="3">
    <source>
        <dbReference type="Proteomes" id="UP001259340"/>
    </source>
</evidence>
<protein>
    <submittedName>
        <fullName evidence="1">5-carboxymethyl-2-hydroxymuconate Delta-isomerase</fullName>
    </submittedName>
</protein>
<evidence type="ECO:0000313" key="4">
    <source>
        <dbReference type="Proteomes" id="UP001271263"/>
    </source>
</evidence>
<evidence type="ECO:0000313" key="1">
    <source>
        <dbReference type="EMBL" id="MDR8524249.1"/>
    </source>
</evidence>
<comment type="caution">
    <text evidence="1">The sequence shown here is derived from an EMBL/GenBank/DDBJ whole genome shotgun (WGS) entry which is preliminary data.</text>
</comment>
<reference evidence="2 4" key="1">
    <citation type="journal article" date="2022" name="bioRxiv">
        <title>Prophages regulate Shewanella fidelis 3313 motility and biofilm formation: implications for gut colonization dynamics in Ciona robusta.</title>
        <authorList>
            <person name="Natarajan O."/>
            <person name="Gibboney S.L."/>
            <person name="Young M.N."/>
            <person name="Lim S.J."/>
            <person name="Pluta N."/>
            <person name="Atkinson C.G."/>
            <person name="Leigh B.A."/>
            <person name="Liberti A."/>
            <person name="Kees E.D."/>
            <person name="Breitbart M."/>
            <person name="Gralnick J.A."/>
            <person name="Dishaw L.J."/>
        </authorList>
    </citation>
    <scope>NUCLEOTIDE SEQUENCE [LARGE SCALE GENOMIC DNA]</scope>
    <source>
        <strain evidence="2 4">JG4066</strain>
    </source>
</reference>
<dbReference type="PANTHER" id="PTHR37950:SF1">
    <property type="entry name" value="4-HYDROXYPHENYLACETATE CATABOLISM PROTEIN"/>
    <property type="match status" value="1"/>
</dbReference>
<dbReference type="AlphaFoldDB" id="A0AAW8NLV8"/>
<dbReference type="Pfam" id="PF02962">
    <property type="entry name" value="CHMI"/>
    <property type="match status" value="1"/>
</dbReference>
<dbReference type="SUPFAM" id="SSF55331">
    <property type="entry name" value="Tautomerase/MIF"/>
    <property type="match status" value="1"/>
</dbReference>
<dbReference type="Proteomes" id="UP001271263">
    <property type="component" value="Unassembled WGS sequence"/>
</dbReference>
<dbReference type="Proteomes" id="UP001259340">
    <property type="component" value="Unassembled WGS sequence"/>
</dbReference>
<dbReference type="GO" id="GO:0008704">
    <property type="term" value="F:5-carboxymethyl-2-hydroxymuconate delta-isomerase activity"/>
    <property type="evidence" value="ECO:0007669"/>
    <property type="project" value="InterPro"/>
</dbReference>
<accession>A0AAW8NLV8</accession>
<dbReference type="Gene3D" id="3.30.429.10">
    <property type="entry name" value="Macrophage Migration Inhibitory Factor"/>
    <property type="match status" value="1"/>
</dbReference>
<gene>
    <name evidence="1" type="ORF">OS133_11370</name>
    <name evidence="2" type="ORF">OS134_16985</name>
</gene>